<feature type="binding site" evidence="5">
    <location>
        <position position="293"/>
    </location>
    <ligand>
        <name>pyridoxal 5'-phosphate</name>
        <dbReference type="ChEBI" id="CHEBI:597326"/>
    </ligand>
</feature>
<dbReference type="GO" id="GO:0034354">
    <property type="term" value="P:'de novo' NAD+ biosynthetic process from L-tryptophan"/>
    <property type="evidence" value="ECO:0007669"/>
    <property type="project" value="UniProtKB-UniRule"/>
</dbReference>
<dbReference type="InterPro" id="IPR010111">
    <property type="entry name" value="Kynureninase"/>
</dbReference>
<dbReference type="InterPro" id="IPR015424">
    <property type="entry name" value="PyrdxlP-dep_Trfase"/>
</dbReference>
<dbReference type="InterPro" id="IPR015422">
    <property type="entry name" value="PyrdxlP-dep_Trfase_small"/>
</dbReference>
<accession>A0A4Z1PBR6</accession>
<dbReference type="PIRSF" id="PIRSF038800">
    <property type="entry name" value="KYNU"/>
    <property type="match status" value="1"/>
</dbReference>
<proteinExistence type="inferred from homology"/>
<keyword evidence="2 5" id="KW-0662">Pyridine nucleotide biosynthesis</keyword>
<evidence type="ECO:0000256" key="4">
    <source>
        <dbReference type="ARBA" id="ARBA00022898"/>
    </source>
</evidence>
<evidence type="ECO:0000313" key="8">
    <source>
        <dbReference type="EMBL" id="TID24779.1"/>
    </source>
</evidence>
<dbReference type="FunFam" id="3.40.640.10:FF:000031">
    <property type="entry name" value="Kynureninase"/>
    <property type="match status" value="1"/>
</dbReference>
<comment type="function">
    <text evidence="5 6">Catalyzes the cleavage of L-kynurenine (L-Kyn) and L-3-hydroxykynurenine (L-3OHKyn) into anthranilic acid (AA) and 3-hydroxyanthranilic acid (3-OHAA), respectively.</text>
</comment>
<dbReference type="GO" id="GO:0019805">
    <property type="term" value="P:quinolinate biosynthetic process"/>
    <property type="evidence" value="ECO:0007669"/>
    <property type="project" value="UniProtKB-UniRule"/>
</dbReference>
<keyword evidence="3 5" id="KW-0378">Hydrolase</keyword>
<evidence type="ECO:0000256" key="3">
    <source>
        <dbReference type="ARBA" id="ARBA00022801"/>
    </source>
</evidence>
<name>A0A4Z1PBR6_9PEZI</name>
<dbReference type="EC" id="3.7.1.3" evidence="5 6"/>
<feature type="binding site" evidence="5">
    <location>
        <position position="290"/>
    </location>
    <ligand>
        <name>pyridoxal 5'-phosphate</name>
        <dbReference type="ChEBI" id="CHEBI:597326"/>
    </ligand>
</feature>
<comment type="caution">
    <text evidence="5">Lacks conserved residue(s) required for the propagation of feature annotation.</text>
</comment>
<evidence type="ECO:0000256" key="2">
    <source>
        <dbReference type="ARBA" id="ARBA00022642"/>
    </source>
</evidence>
<comment type="subcellular location">
    <subcellularLocation>
        <location evidence="5 6">Cytoplasm</location>
    </subcellularLocation>
</comment>
<evidence type="ECO:0000256" key="1">
    <source>
        <dbReference type="ARBA" id="ARBA00022490"/>
    </source>
</evidence>
<gene>
    <name evidence="5" type="primary">BNA5</name>
    <name evidence="8" type="ORF">E6O75_ATG03984</name>
</gene>
<protein>
    <recommendedName>
        <fullName evidence="5 6">Kynureninase</fullName>
        <ecNumber evidence="5 6">3.7.1.3</ecNumber>
    </recommendedName>
    <alternativeName>
        <fullName evidence="5">Biosynthesis of nicotinic acid protein 5</fullName>
    </alternativeName>
    <alternativeName>
        <fullName evidence="5">L-kynurenine hydrolase</fullName>
    </alternativeName>
</protein>
<dbReference type="PANTHER" id="PTHR14084">
    <property type="entry name" value="KYNURENINASE"/>
    <property type="match status" value="1"/>
</dbReference>
<dbReference type="AlphaFoldDB" id="A0A4Z1PBR6"/>
<comment type="caution">
    <text evidence="8">The sequence shown here is derived from an EMBL/GenBank/DDBJ whole genome shotgun (WGS) entry which is preliminary data.</text>
</comment>
<comment type="catalytic activity">
    <reaction evidence="6">
        <text>3-hydroxy-L-kynurenine + H2O = 3-hydroxyanthranilate + L-alanine + H(+)</text>
        <dbReference type="Rhea" id="RHEA:25143"/>
        <dbReference type="ChEBI" id="CHEBI:15377"/>
        <dbReference type="ChEBI" id="CHEBI:15378"/>
        <dbReference type="ChEBI" id="CHEBI:36559"/>
        <dbReference type="ChEBI" id="CHEBI:57972"/>
        <dbReference type="ChEBI" id="CHEBI:58125"/>
        <dbReference type="EC" id="3.7.1.3"/>
    </reaction>
</comment>
<evidence type="ECO:0000256" key="6">
    <source>
        <dbReference type="PIRNR" id="PIRNR038800"/>
    </source>
</evidence>
<comment type="pathway">
    <text evidence="5 6">Amino-acid degradation; L-kynurenine degradation; L-alanine and anthranilate from L-kynurenine: step 1/1.</text>
</comment>
<dbReference type="Gene3D" id="3.40.640.10">
    <property type="entry name" value="Type I PLP-dependent aspartate aminotransferase-like (Major domain)"/>
    <property type="match status" value="1"/>
</dbReference>
<feature type="binding site" evidence="5">
    <location>
        <begin position="203"/>
        <end position="206"/>
    </location>
    <ligand>
        <name>pyridoxal 5'-phosphate</name>
        <dbReference type="ChEBI" id="CHEBI:597326"/>
    </ligand>
</feature>
<feature type="modified residue" description="N6-(pyridoxal phosphate)lysine" evidence="5">
    <location>
        <position position="316"/>
    </location>
</feature>
<comment type="similarity">
    <text evidence="5 6">Belongs to the kynureninase family.</text>
</comment>
<dbReference type="PANTHER" id="PTHR14084:SF2">
    <property type="entry name" value="KYNURENINASE 2"/>
    <property type="match status" value="1"/>
</dbReference>
<keyword evidence="9" id="KW-1185">Reference proteome</keyword>
<dbReference type="GO" id="GO:0030170">
    <property type="term" value="F:pyridoxal phosphate binding"/>
    <property type="evidence" value="ECO:0007669"/>
    <property type="project" value="UniProtKB-UniRule"/>
</dbReference>
<comment type="subunit">
    <text evidence="5 6">Homodimer.</text>
</comment>
<comment type="cofactor">
    <cofactor evidence="5 6">
        <name>pyridoxal 5'-phosphate</name>
        <dbReference type="ChEBI" id="CHEBI:597326"/>
    </cofactor>
</comment>
<dbReference type="UniPathway" id="UPA00253">
    <property type="reaction ID" value="UER00329"/>
</dbReference>
<feature type="domain" description="Aminotransferase class V" evidence="7">
    <location>
        <begin position="236"/>
        <end position="332"/>
    </location>
</feature>
<dbReference type="Gene3D" id="3.90.1150.10">
    <property type="entry name" value="Aspartate Aminotransferase, domain 1"/>
    <property type="match status" value="1"/>
</dbReference>
<feature type="binding site" evidence="5">
    <location>
        <position position="175"/>
    </location>
    <ligand>
        <name>pyridoxal 5'-phosphate</name>
        <dbReference type="ChEBI" id="CHEBI:597326"/>
    </ligand>
</feature>
<organism evidence="8 9">
    <name type="scientific">Venturia nashicola</name>
    <dbReference type="NCBI Taxonomy" id="86259"/>
    <lineage>
        <taxon>Eukaryota</taxon>
        <taxon>Fungi</taxon>
        <taxon>Dikarya</taxon>
        <taxon>Ascomycota</taxon>
        <taxon>Pezizomycotina</taxon>
        <taxon>Dothideomycetes</taxon>
        <taxon>Pleosporomycetidae</taxon>
        <taxon>Venturiales</taxon>
        <taxon>Venturiaceae</taxon>
        <taxon>Venturia</taxon>
    </lineage>
</organism>
<comment type="pathway">
    <text evidence="5 6">Cofactor biosynthesis; NAD(+) biosynthesis; quinolinate from L-kynurenine: step 2/3.</text>
</comment>
<dbReference type="NCBIfam" id="TIGR01814">
    <property type="entry name" value="kynureninase"/>
    <property type="match status" value="1"/>
</dbReference>
<reference evidence="8 9" key="1">
    <citation type="submission" date="2019-04" db="EMBL/GenBank/DDBJ databases">
        <title>High contiguity whole genome sequence and gene annotation resource for two Venturia nashicola isolates.</title>
        <authorList>
            <person name="Prokchorchik M."/>
            <person name="Won K."/>
            <person name="Lee Y."/>
            <person name="Choi E.D."/>
            <person name="Segonzac C."/>
            <person name="Sohn K.H."/>
        </authorList>
    </citation>
    <scope>NUCLEOTIDE SEQUENCE [LARGE SCALE GENOMIC DNA]</scope>
    <source>
        <strain evidence="8 9">PRI2</strain>
    </source>
</reference>
<dbReference type="Proteomes" id="UP000298493">
    <property type="component" value="Unassembled WGS sequence"/>
</dbReference>
<dbReference type="UniPathway" id="UPA00334">
    <property type="reaction ID" value="UER00455"/>
</dbReference>
<dbReference type="GO" id="GO:0043420">
    <property type="term" value="P:anthranilate metabolic process"/>
    <property type="evidence" value="ECO:0007669"/>
    <property type="project" value="UniProtKB-UniRule"/>
</dbReference>
<evidence type="ECO:0000313" key="9">
    <source>
        <dbReference type="Proteomes" id="UP000298493"/>
    </source>
</evidence>
<feature type="binding site" evidence="5">
    <location>
        <position position="315"/>
    </location>
    <ligand>
        <name>pyridoxal 5'-phosphate</name>
        <dbReference type="ChEBI" id="CHEBI:597326"/>
    </ligand>
</feature>
<dbReference type="GO" id="GO:0030429">
    <property type="term" value="F:kynureninase activity"/>
    <property type="evidence" value="ECO:0007669"/>
    <property type="project" value="UniProtKB-UniRule"/>
</dbReference>
<dbReference type="GO" id="GO:0005737">
    <property type="term" value="C:cytoplasm"/>
    <property type="evidence" value="ECO:0007669"/>
    <property type="project" value="UniProtKB-SubCell"/>
</dbReference>
<dbReference type="Pfam" id="PF00266">
    <property type="entry name" value="Aminotran_5"/>
    <property type="match status" value="1"/>
</dbReference>
<dbReference type="InterPro" id="IPR015421">
    <property type="entry name" value="PyrdxlP-dep_Trfase_major"/>
</dbReference>
<feature type="binding site" evidence="5">
    <location>
        <position position="176"/>
    </location>
    <ligand>
        <name>pyridoxal 5'-phosphate</name>
        <dbReference type="ChEBI" id="CHEBI:597326"/>
    </ligand>
</feature>
<dbReference type="STRING" id="86259.A0A4Z1PBR6"/>
<sequence>MQISSFPTLFHDIYAPLLMPLHPWYSTIDFYQPLSTAPMGSIELPTHFKPKFPAEANSDEYANALDAKSPLNHLRNDFIIPTKKSLKTKTATRHDESSEQSVYFCGNSLGLQPKATRDHLNAHLNTWGAIGVNGHFTDLEDSPLTQWQSYAEHAATLSAPIVGAKADEVAVMGSLTTNLHLLMASFYKPTTTRHKIILEWKAFPSDHYMFESQIRWHGLDPKEEMIMIGPEIQNDDYVIKTEAILALIDKHAEETALILLPGIQYYSGQYFDMKTITAYAQARGIVVGWDLAHAAGNVPVQLHDWNVDFAAWCTYKYMNAGPGAIGGIFVHEKHGYVDYSAGPDSPSFVDRLSGWYGGDKTSRFNMDNKFKPLTGAGGWQLSNPSVVDIASLTSSLATFQKTSMAAIREKSLHITAYLEHLLLTDAPEGEPYRIISPSDPEQRGAQLSILLKPGLLPPVFKKLSDNGFVFDQRKPDVIRIAPAPLYNSYWEVYIFVRDFKAALVAESAT</sequence>
<feature type="binding site" evidence="5">
    <location>
        <position position="383"/>
    </location>
    <ligand>
        <name>pyridoxal 5'-phosphate</name>
        <dbReference type="ChEBI" id="CHEBI:597326"/>
    </ligand>
</feature>
<dbReference type="GO" id="GO:0097053">
    <property type="term" value="P:L-kynurenine catabolic process"/>
    <property type="evidence" value="ECO:0007669"/>
    <property type="project" value="UniProtKB-UniRule"/>
</dbReference>
<dbReference type="EMBL" id="SNSC02000004">
    <property type="protein sequence ID" value="TID24779.1"/>
    <property type="molecule type" value="Genomic_DNA"/>
</dbReference>
<evidence type="ECO:0000259" key="7">
    <source>
        <dbReference type="Pfam" id="PF00266"/>
    </source>
</evidence>
<keyword evidence="4 5" id="KW-0663">Pyridoxal phosphate</keyword>
<feature type="binding site" evidence="5">
    <location>
        <position position="355"/>
    </location>
    <ligand>
        <name>pyridoxal 5'-phosphate</name>
        <dbReference type="ChEBI" id="CHEBI:597326"/>
    </ligand>
</feature>
<keyword evidence="1 5" id="KW-0963">Cytoplasm</keyword>
<dbReference type="GO" id="GO:0019441">
    <property type="term" value="P:L-tryptophan catabolic process to kynurenine"/>
    <property type="evidence" value="ECO:0007669"/>
    <property type="project" value="TreeGrafter"/>
</dbReference>
<comment type="catalytic activity">
    <reaction evidence="5 6">
        <text>L-kynurenine + H2O = anthranilate + L-alanine + H(+)</text>
        <dbReference type="Rhea" id="RHEA:16813"/>
        <dbReference type="ChEBI" id="CHEBI:15377"/>
        <dbReference type="ChEBI" id="CHEBI:15378"/>
        <dbReference type="ChEBI" id="CHEBI:16567"/>
        <dbReference type="ChEBI" id="CHEBI:57959"/>
        <dbReference type="ChEBI" id="CHEBI:57972"/>
        <dbReference type="EC" id="3.7.1.3"/>
    </reaction>
</comment>
<dbReference type="SUPFAM" id="SSF53383">
    <property type="entry name" value="PLP-dependent transferases"/>
    <property type="match status" value="1"/>
</dbReference>
<dbReference type="InterPro" id="IPR000192">
    <property type="entry name" value="Aminotrans_V_dom"/>
</dbReference>
<evidence type="ECO:0000256" key="5">
    <source>
        <dbReference type="HAMAP-Rule" id="MF_03017"/>
    </source>
</evidence>
<dbReference type="Pfam" id="PF22580">
    <property type="entry name" value="KYNU_C"/>
    <property type="match status" value="1"/>
</dbReference>
<dbReference type="HAMAP" id="MF_01970">
    <property type="entry name" value="Kynureninase"/>
    <property type="match status" value="1"/>
</dbReference>